<comment type="similarity">
    <text evidence="3 13">Belongs to the PIGM family.</text>
</comment>
<keyword evidence="10 13" id="KW-1133">Transmembrane helix</keyword>
<sequence length="424" mass="48456">MSSFSAVELFSHPLIDDKTFLVRLGLIVYSVYHDSRSALKYTDIDYKVFSDAAAEILSPVSDGSSSLWLGSPYRRATYRYTPLLALILTPNHLIHPCWGKAVFALADLCIGVLLYRLSPSRHSSHTRLVTLVWLFNPFVINISTRGSSESVLGLVVIGALYAAQRNRWDAAAILLGLAVHLKIYPFIYAAAIWARLSQHTLSKLGWLSINRAQFRFGAISLTSFTALNLLMYSIWGHEYIESSYLYHLRRLDHRHNFSPYFYPIYLSFTSTLKERSALLHLLQHPLTSFIPQMSLSLALGFYYGKQHLPFACFIQTYVFVVFNKVITSQYFMWYLWFVPLLASEIHLSRLEMISTTVIWLSTQAIWLSQAYRLEFLGEPRFRAVWMSSIGFVLGHAWIIGILILGFKRSSAISSPHQLSKLTKT</sequence>
<accession>A0A2N5W780</accession>
<evidence type="ECO:0000256" key="11">
    <source>
        <dbReference type="ARBA" id="ARBA00023136"/>
    </source>
</evidence>
<gene>
    <name evidence="14" type="ORF">PCANC_04110</name>
</gene>
<evidence type="ECO:0000313" key="15">
    <source>
        <dbReference type="Proteomes" id="UP000235388"/>
    </source>
</evidence>
<proteinExistence type="inferred from homology"/>
<comment type="pathway">
    <text evidence="2 13">Glycolipid biosynthesis; glycosylphosphatidylinositol-anchor biosynthesis.</text>
</comment>
<keyword evidence="7 13" id="KW-0808">Transferase</keyword>
<comment type="function">
    <text evidence="12 13">Mannosyltransferase involved in glycosylphosphatidylinositol-anchor biosynthesis. Transfers the first alpha-1,4-mannose to GlcN-acyl-PI during GPI precursor assembly. Required for cell wall integrity.</text>
</comment>
<feature type="transmembrane region" description="Helical" evidence="13">
    <location>
        <begin position="170"/>
        <end position="194"/>
    </location>
</feature>
<evidence type="ECO:0000256" key="7">
    <source>
        <dbReference type="ARBA" id="ARBA00022679"/>
    </source>
</evidence>
<name>A0A2N5W780_9BASI</name>
<protein>
    <recommendedName>
        <fullName evidence="4 13">GPI mannosyltransferase 1</fullName>
        <ecNumber evidence="13">2.4.1.-</ecNumber>
    </recommendedName>
    <alternativeName>
        <fullName evidence="13">GPI mannosyltransferase I</fullName>
    </alternativeName>
</protein>
<evidence type="ECO:0000256" key="2">
    <source>
        <dbReference type="ARBA" id="ARBA00004687"/>
    </source>
</evidence>
<dbReference type="EMBL" id="PGCJ01000005">
    <property type="protein sequence ID" value="PLW58110.1"/>
    <property type="molecule type" value="Genomic_DNA"/>
</dbReference>
<dbReference type="EC" id="2.4.1.-" evidence="13"/>
<evidence type="ECO:0000256" key="3">
    <source>
        <dbReference type="ARBA" id="ARBA00011071"/>
    </source>
</evidence>
<evidence type="ECO:0000256" key="8">
    <source>
        <dbReference type="ARBA" id="ARBA00022692"/>
    </source>
</evidence>
<dbReference type="GO" id="GO:0051751">
    <property type="term" value="F:alpha-1,4-mannosyltransferase activity"/>
    <property type="evidence" value="ECO:0007669"/>
    <property type="project" value="InterPro"/>
</dbReference>
<evidence type="ECO:0000256" key="4">
    <source>
        <dbReference type="ARBA" id="ARBA00013797"/>
    </source>
</evidence>
<dbReference type="Pfam" id="PF05007">
    <property type="entry name" value="Mannosyl_trans"/>
    <property type="match status" value="1"/>
</dbReference>
<dbReference type="PANTHER" id="PTHR12886">
    <property type="entry name" value="PIG-M MANNOSYLTRANSFERASE"/>
    <property type="match status" value="1"/>
</dbReference>
<keyword evidence="6 13" id="KW-0328">Glycosyltransferase</keyword>
<feature type="transmembrane region" description="Helical" evidence="13">
    <location>
        <begin position="214"/>
        <end position="235"/>
    </location>
</feature>
<keyword evidence="11 13" id="KW-0472">Membrane</keyword>
<dbReference type="Proteomes" id="UP000235388">
    <property type="component" value="Unassembled WGS sequence"/>
</dbReference>
<dbReference type="GO" id="GO:1990529">
    <property type="term" value="C:glycosylphosphatidylinositol-mannosyltransferase I complex"/>
    <property type="evidence" value="ECO:0007669"/>
    <property type="project" value="TreeGrafter"/>
</dbReference>
<dbReference type="GO" id="GO:0006506">
    <property type="term" value="P:GPI anchor biosynthetic process"/>
    <property type="evidence" value="ECO:0007669"/>
    <property type="project" value="UniProtKB-UniPathway"/>
</dbReference>
<comment type="caution">
    <text evidence="14">The sequence shown here is derived from an EMBL/GenBank/DDBJ whole genome shotgun (WGS) entry which is preliminary data.</text>
</comment>
<evidence type="ECO:0000256" key="13">
    <source>
        <dbReference type="RuleBase" id="RU365064"/>
    </source>
</evidence>
<evidence type="ECO:0000313" key="14">
    <source>
        <dbReference type="EMBL" id="PLW58110.1"/>
    </source>
</evidence>
<evidence type="ECO:0000256" key="9">
    <source>
        <dbReference type="ARBA" id="ARBA00022824"/>
    </source>
</evidence>
<evidence type="ECO:0000256" key="12">
    <source>
        <dbReference type="ARBA" id="ARBA00025399"/>
    </source>
</evidence>
<feature type="transmembrane region" description="Helical" evidence="13">
    <location>
        <begin position="383"/>
        <end position="406"/>
    </location>
</feature>
<organism evidence="14 15">
    <name type="scientific">Puccinia coronata f. sp. avenae</name>
    <dbReference type="NCBI Taxonomy" id="200324"/>
    <lineage>
        <taxon>Eukaryota</taxon>
        <taxon>Fungi</taxon>
        <taxon>Dikarya</taxon>
        <taxon>Basidiomycota</taxon>
        <taxon>Pucciniomycotina</taxon>
        <taxon>Pucciniomycetes</taxon>
        <taxon>Pucciniales</taxon>
        <taxon>Pucciniaceae</taxon>
        <taxon>Puccinia</taxon>
    </lineage>
</organism>
<evidence type="ECO:0000256" key="1">
    <source>
        <dbReference type="ARBA" id="ARBA00004477"/>
    </source>
</evidence>
<keyword evidence="9 13" id="KW-0256">Endoplasmic reticulum</keyword>
<comment type="subcellular location">
    <subcellularLocation>
        <location evidence="1 13">Endoplasmic reticulum membrane</location>
        <topology evidence="1 13">Multi-pass membrane protein</topology>
    </subcellularLocation>
</comment>
<dbReference type="PANTHER" id="PTHR12886:SF0">
    <property type="entry name" value="GPI MANNOSYLTRANSFERASE 1"/>
    <property type="match status" value="1"/>
</dbReference>
<evidence type="ECO:0000256" key="5">
    <source>
        <dbReference type="ARBA" id="ARBA00022502"/>
    </source>
</evidence>
<dbReference type="AlphaFoldDB" id="A0A2N5W780"/>
<keyword evidence="15" id="KW-1185">Reference proteome</keyword>
<evidence type="ECO:0000256" key="6">
    <source>
        <dbReference type="ARBA" id="ARBA00022676"/>
    </source>
</evidence>
<dbReference type="InterPro" id="IPR007704">
    <property type="entry name" value="PIG-M"/>
</dbReference>
<reference evidence="14 15" key="1">
    <citation type="submission" date="2017-11" db="EMBL/GenBank/DDBJ databases">
        <title>De novo assembly and phasing of dikaryotic genomes from two isolates of Puccinia coronata f. sp. avenae, the causal agent of oat crown rust.</title>
        <authorList>
            <person name="Miller M.E."/>
            <person name="Zhang Y."/>
            <person name="Omidvar V."/>
            <person name="Sperschneider J."/>
            <person name="Schwessinger B."/>
            <person name="Raley C."/>
            <person name="Palmer J.M."/>
            <person name="Garnica D."/>
            <person name="Upadhyaya N."/>
            <person name="Rathjen J."/>
            <person name="Taylor J.M."/>
            <person name="Park R.F."/>
            <person name="Dodds P.N."/>
            <person name="Hirsch C.D."/>
            <person name="Kianian S.F."/>
            <person name="Figueroa M."/>
        </authorList>
    </citation>
    <scope>NUCLEOTIDE SEQUENCE [LARGE SCALE GENOMIC DNA]</scope>
    <source>
        <strain evidence="14">12NC29</strain>
    </source>
</reference>
<dbReference type="GO" id="GO:0005789">
    <property type="term" value="C:endoplasmic reticulum membrane"/>
    <property type="evidence" value="ECO:0007669"/>
    <property type="project" value="UniProtKB-SubCell"/>
</dbReference>
<dbReference type="UniPathway" id="UPA00196"/>
<comment type="caution">
    <text evidence="13">Lacks conserved residue(s) required for the propagation of feature annotation.</text>
</comment>
<dbReference type="OrthoDB" id="1741594at2759"/>
<keyword evidence="5 13" id="KW-0337">GPI-anchor biosynthesis</keyword>
<keyword evidence="8 13" id="KW-0812">Transmembrane</keyword>
<dbReference type="STRING" id="200324.A0A2N5W780"/>
<dbReference type="GO" id="GO:0004376">
    <property type="term" value="F:GPI mannosyltransferase activity"/>
    <property type="evidence" value="ECO:0007669"/>
    <property type="project" value="InterPro"/>
</dbReference>
<feature type="transmembrane region" description="Helical" evidence="13">
    <location>
        <begin position="285"/>
        <end position="304"/>
    </location>
</feature>
<evidence type="ECO:0000256" key="10">
    <source>
        <dbReference type="ARBA" id="ARBA00022989"/>
    </source>
</evidence>
<feature type="transmembrane region" description="Helical" evidence="13">
    <location>
        <begin position="316"/>
        <end position="338"/>
    </location>
</feature>